<keyword evidence="3" id="KW-1185">Reference proteome</keyword>
<organism evidence="2 3">
    <name type="scientific">Nakamurella panacisegetis</name>
    <dbReference type="NCBI Taxonomy" id="1090615"/>
    <lineage>
        <taxon>Bacteria</taxon>
        <taxon>Bacillati</taxon>
        <taxon>Actinomycetota</taxon>
        <taxon>Actinomycetes</taxon>
        <taxon>Nakamurellales</taxon>
        <taxon>Nakamurellaceae</taxon>
        <taxon>Nakamurella</taxon>
    </lineage>
</organism>
<sequence>MIVSALLMFVVGLFGANGVPHFVRGITKSSYPMIFSNRPVANLLAGWGSFLVAGLVWMTARPDSHPFSAFIGCAVGVLLAGLFRAGPGAFGDSRSDHATTPHDRRG</sequence>
<evidence type="ECO:0000313" key="3">
    <source>
        <dbReference type="Proteomes" id="UP000198741"/>
    </source>
</evidence>
<reference evidence="2 3" key="1">
    <citation type="submission" date="2016-10" db="EMBL/GenBank/DDBJ databases">
        <authorList>
            <person name="de Groot N.N."/>
        </authorList>
    </citation>
    <scope>NUCLEOTIDE SEQUENCE [LARGE SCALE GENOMIC DNA]</scope>
    <source>
        <strain evidence="3">P4-7,KCTC 19426,CECT 7604</strain>
    </source>
</reference>
<evidence type="ECO:0000313" key="2">
    <source>
        <dbReference type="EMBL" id="SDO66060.1"/>
    </source>
</evidence>
<feature type="transmembrane region" description="Helical" evidence="1">
    <location>
        <begin position="67"/>
        <end position="86"/>
    </location>
</feature>
<evidence type="ECO:0000256" key="1">
    <source>
        <dbReference type="SAM" id="Phobius"/>
    </source>
</evidence>
<dbReference type="Proteomes" id="UP000198741">
    <property type="component" value="Chromosome I"/>
</dbReference>
<gene>
    <name evidence="2" type="ORF">SAMN04515671_1621</name>
</gene>
<accession>A0A1H0LDM4</accession>
<keyword evidence="1" id="KW-1133">Transmembrane helix</keyword>
<dbReference type="EMBL" id="LT629710">
    <property type="protein sequence ID" value="SDO66060.1"/>
    <property type="molecule type" value="Genomic_DNA"/>
</dbReference>
<keyword evidence="1" id="KW-0472">Membrane</keyword>
<protein>
    <submittedName>
        <fullName evidence="2">Uncharacterized protein</fullName>
    </submittedName>
</protein>
<dbReference type="STRING" id="1090615.SAMN04515671_1621"/>
<proteinExistence type="predicted"/>
<name>A0A1H0LDM4_9ACTN</name>
<keyword evidence="1" id="KW-0812">Transmembrane</keyword>
<feature type="transmembrane region" description="Helical" evidence="1">
    <location>
        <begin position="42"/>
        <end position="60"/>
    </location>
</feature>
<dbReference type="AlphaFoldDB" id="A0A1H0LDM4"/>